<protein>
    <submittedName>
        <fullName evidence="1">Uncharacterized protein</fullName>
    </submittedName>
</protein>
<evidence type="ECO:0000313" key="1">
    <source>
        <dbReference type="EMBL" id="GAA0940309.1"/>
    </source>
</evidence>
<accession>A0ABN1QBH8</accession>
<keyword evidence="2" id="KW-1185">Reference proteome</keyword>
<reference evidence="1 2" key="1">
    <citation type="journal article" date="2019" name="Int. J. Syst. Evol. Microbiol.">
        <title>The Global Catalogue of Microorganisms (GCM) 10K type strain sequencing project: providing services to taxonomists for standard genome sequencing and annotation.</title>
        <authorList>
            <consortium name="The Broad Institute Genomics Platform"/>
            <consortium name="The Broad Institute Genome Sequencing Center for Infectious Disease"/>
            <person name="Wu L."/>
            <person name="Ma J."/>
        </authorList>
    </citation>
    <scope>NUCLEOTIDE SEQUENCE [LARGE SCALE GENOMIC DNA]</scope>
    <source>
        <strain evidence="1 2">JCM 10696</strain>
    </source>
</reference>
<evidence type="ECO:0000313" key="2">
    <source>
        <dbReference type="Proteomes" id="UP001500665"/>
    </source>
</evidence>
<comment type="caution">
    <text evidence="1">The sequence shown here is derived from an EMBL/GenBank/DDBJ whole genome shotgun (WGS) entry which is preliminary data.</text>
</comment>
<dbReference type="Proteomes" id="UP001500665">
    <property type="component" value="Unassembled WGS sequence"/>
</dbReference>
<dbReference type="RefSeq" id="WP_344237083.1">
    <property type="nucleotide sequence ID" value="NZ_BAAAHH010000002.1"/>
</dbReference>
<proteinExistence type="predicted"/>
<name>A0ABN1QBH8_9ACTN</name>
<gene>
    <name evidence="1" type="ORF">GCM10009550_09650</name>
</gene>
<sequence>MRSPHGERLARLTQAIDELAAHGLADLPPDVLAERVTHICTLVEGIDPESTRRRAYNPRIEN</sequence>
<organism evidence="1 2">
    <name type="scientific">Actinocorallia libanotica</name>
    <dbReference type="NCBI Taxonomy" id="46162"/>
    <lineage>
        <taxon>Bacteria</taxon>
        <taxon>Bacillati</taxon>
        <taxon>Actinomycetota</taxon>
        <taxon>Actinomycetes</taxon>
        <taxon>Streptosporangiales</taxon>
        <taxon>Thermomonosporaceae</taxon>
        <taxon>Actinocorallia</taxon>
    </lineage>
</organism>
<dbReference type="EMBL" id="BAAAHH010000002">
    <property type="protein sequence ID" value="GAA0940309.1"/>
    <property type="molecule type" value="Genomic_DNA"/>
</dbReference>